<keyword evidence="2" id="KW-1185">Reference proteome</keyword>
<dbReference type="EMBL" id="VSRR010094822">
    <property type="protein sequence ID" value="MPC93422.1"/>
    <property type="molecule type" value="Genomic_DNA"/>
</dbReference>
<dbReference type="AlphaFoldDB" id="A0A5B7JB25"/>
<sequence>MPAFPMPPTLPFRFSTLTFPMPSPLPLHLSAPDQFYITATPQLLSLHYAALRTPLRKEQ</sequence>
<accession>A0A5B7JB25</accession>
<gene>
    <name evidence="1" type="ORF">E2C01_088548</name>
</gene>
<dbReference type="Proteomes" id="UP000324222">
    <property type="component" value="Unassembled WGS sequence"/>
</dbReference>
<organism evidence="1 2">
    <name type="scientific">Portunus trituberculatus</name>
    <name type="common">Swimming crab</name>
    <name type="synonym">Neptunus trituberculatus</name>
    <dbReference type="NCBI Taxonomy" id="210409"/>
    <lineage>
        <taxon>Eukaryota</taxon>
        <taxon>Metazoa</taxon>
        <taxon>Ecdysozoa</taxon>
        <taxon>Arthropoda</taxon>
        <taxon>Crustacea</taxon>
        <taxon>Multicrustacea</taxon>
        <taxon>Malacostraca</taxon>
        <taxon>Eumalacostraca</taxon>
        <taxon>Eucarida</taxon>
        <taxon>Decapoda</taxon>
        <taxon>Pleocyemata</taxon>
        <taxon>Brachyura</taxon>
        <taxon>Eubrachyura</taxon>
        <taxon>Portunoidea</taxon>
        <taxon>Portunidae</taxon>
        <taxon>Portuninae</taxon>
        <taxon>Portunus</taxon>
    </lineage>
</organism>
<comment type="caution">
    <text evidence="1">The sequence shown here is derived from an EMBL/GenBank/DDBJ whole genome shotgun (WGS) entry which is preliminary data.</text>
</comment>
<name>A0A5B7JB25_PORTR</name>
<evidence type="ECO:0000313" key="1">
    <source>
        <dbReference type="EMBL" id="MPC93422.1"/>
    </source>
</evidence>
<reference evidence="1 2" key="1">
    <citation type="submission" date="2019-05" db="EMBL/GenBank/DDBJ databases">
        <title>Another draft genome of Portunus trituberculatus and its Hox gene families provides insights of decapod evolution.</title>
        <authorList>
            <person name="Jeong J.-H."/>
            <person name="Song I."/>
            <person name="Kim S."/>
            <person name="Choi T."/>
            <person name="Kim D."/>
            <person name="Ryu S."/>
            <person name="Kim W."/>
        </authorList>
    </citation>
    <scope>NUCLEOTIDE SEQUENCE [LARGE SCALE GENOMIC DNA]</scope>
    <source>
        <tissue evidence="1">Muscle</tissue>
    </source>
</reference>
<protein>
    <submittedName>
        <fullName evidence="1">Uncharacterized protein</fullName>
    </submittedName>
</protein>
<proteinExistence type="predicted"/>
<evidence type="ECO:0000313" key="2">
    <source>
        <dbReference type="Proteomes" id="UP000324222"/>
    </source>
</evidence>